<feature type="transmembrane region" description="Helical" evidence="7">
    <location>
        <begin position="546"/>
        <end position="574"/>
    </location>
</feature>
<keyword evidence="5 7" id="KW-1133">Transmembrane helix</keyword>
<dbReference type="Proteomes" id="UP000054776">
    <property type="component" value="Unassembled WGS sequence"/>
</dbReference>
<feature type="transmembrane region" description="Helical" evidence="7">
    <location>
        <begin position="156"/>
        <end position="176"/>
    </location>
</feature>
<comment type="caution">
    <text evidence="9">The sequence shown here is derived from an EMBL/GenBank/DDBJ whole genome shotgun (WGS) entry which is preliminary data.</text>
</comment>
<dbReference type="InterPro" id="IPR020846">
    <property type="entry name" value="MFS_dom"/>
</dbReference>
<feature type="transmembrane region" description="Helical" evidence="7">
    <location>
        <begin position="264"/>
        <end position="284"/>
    </location>
</feature>
<dbReference type="PANTHER" id="PTHR48020">
    <property type="entry name" value="PROTON MYO-INOSITOL COTRANSPORTER"/>
    <property type="match status" value="1"/>
</dbReference>
<keyword evidence="6 7" id="KW-0472">Membrane</keyword>
<feature type="transmembrane region" description="Helical" evidence="7">
    <location>
        <begin position="707"/>
        <end position="726"/>
    </location>
</feature>
<feature type="transmembrane region" description="Helical" evidence="7">
    <location>
        <begin position="188"/>
        <end position="207"/>
    </location>
</feature>
<evidence type="ECO:0000259" key="8">
    <source>
        <dbReference type="PROSITE" id="PS50850"/>
    </source>
</evidence>
<feature type="non-terminal residue" evidence="9">
    <location>
        <position position="1"/>
    </location>
</feature>
<dbReference type="PROSITE" id="PS00217">
    <property type="entry name" value="SUGAR_TRANSPORT_2"/>
    <property type="match status" value="1"/>
</dbReference>
<organism evidence="9 10">
    <name type="scientific">Trichinella spiralis</name>
    <name type="common">Trichina worm</name>
    <dbReference type="NCBI Taxonomy" id="6334"/>
    <lineage>
        <taxon>Eukaryota</taxon>
        <taxon>Metazoa</taxon>
        <taxon>Ecdysozoa</taxon>
        <taxon>Nematoda</taxon>
        <taxon>Enoplea</taxon>
        <taxon>Dorylaimia</taxon>
        <taxon>Trichinellida</taxon>
        <taxon>Trichinellidae</taxon>
        <taxon>Trichinella</taxon>
    </lineage>
</organism>
<evidence type="ECO:0000256" key="7">
    <source>
        <dbReference type="SAM" id="Phobius"/>
    </source>
</evidence>
<evidence type="ECO:0000256" key="4">
    <source>
        <dbReference type="ARBA" id="ARBA00022692"/>
    </source>
</evidence>
<reference evidence="9 10" key="1">
    <citation type="submission" date="2015-01" db="EMBL/GenBank/DDBJ databases">
        <title>Evolution of Trichinella species and genotypes.</title>
        <authorList>
            <person name="Korhonen P.K."/>
            <person name="Edoardo P."/>
            <person name="Giuseppe L.R."/>
            <person name="Gasser R.B."/>
        </authorList>
    </citation>
    <scope>NUCLEOTIDE SEQUENCE [LARGE SCALE GENOMIC DNA]</scope>
    <source>
        <strain evidence="9">ISS3</strain>
    </source>
</reference>
<evidence type="ECO:0000313" key="9">
    <source>
        <dbReference type="EMBL" id="KRY30988.1"/>
    </source>
</evidence>
<dbReference type="GO" id="GO:0005366">
    <property type="term" value="F:myo-inositol:proton symporter activity"/>
    <property type="evidence" value="ECO:0007669"/>
    <property type="project" value="TreeGrafter"/>
</dbReference>
<evidence type="ECO:0000256" key="5">
    <source>
        <dbReference type="ARBA" id="ARBA00022989"/>
    </source>
</evidence>
<keyword evidence="3" id="KW-0813">Transport</keyword>
<feature type="transmembrane region" description="Helical" evidence="7">
    <location>
        <begin position="86"/>
        <end position="105"/>
    </location>
</feature>
<dbReference type="InterPro" id="IPR050814">
    <property type="entry name" value="Myo-inositol_Transporter"/>
</dbReference>
<dbReference type="PANTHER" id="PTHR48020:SF12">
    <property type="entry name" value="PROTON MYO-INOSITOL COTRANSPORTER"/>
    <property type="match status" value="1"/>
</dbReference>
<dbReference type="InterPro" id="IPR036259">
    <property type="entry name" value="MFS_trans_sf"/>
</dbReference>
<feature type="transmembrane region" description="Helical" evidence="7">
    <location>
        <begin position="400"/>
        <end position="421"/>
    </location>
</feature>
<evidence type="ECO:0000313" key="10">
    <source>
        <dbReference type="Proteomes" id="UP000054776"/>
    </source>
</evidence>
<dbReference type="EMBL" id="JYDH01000127">
    <property type="protein sequence ID" value="KRY30988.1"/>
    <property type="molecule type" value="Genomic_DNA"/>
</dbReference>
<name>A0A0V1B328_TRISP</name>
<evidence type="ECO:0000256" key="6">
    <source>
        <dbReference type="ARBA" id="ARBA00023136"/>
    </source>
</evidence>
<dbReference type="GO" id="GO:0016324">
    <property type="term" value="C:apical plasma membrane"/>
    <property type="evidence" value="ECO:0007669"/>
    <property type="project" value="TreeGrafter"/>
</dbReference>
<feature type="transmembrane region" description="Helical" evidence="7">
    <location>
        <begin position="814"/>
        <end position="834"/>
    </location>
</feature>
<keyword evidence="4 7" id="KW-0812">Transmembrane</keyword>
<feature type="transmembrane region" description="Helical" evidence="7">
    <location>
        <begin position="640"/>
        <end position="662"/>
    </location>
</feature>
<protein>
    <submittedName>
        <fullName evidence="9">Proton myo-inositol cotransporter</fullName>
    </submittedName>
</protein>
<feature type="transmembrane region" description="Helical" evidence="7">
    <location>
        <begin position="17"/>
        <end position="43"/>
    </location>
</feature>
<gene>
    <name evidence="9" type="primary">SLC2A13</name>
    <name evidence="9" type="ORF">T01_15054</name>
</gene>
<sequence length="1152" mass="127850">LMMDSDEITPTKTTPTLIFLCVMAVMGGFPIGYFTTIISGAMLIIQSQFLLDDHWLQIIVSTTVAAAAIFALLGGWFNQRIGRKKVILVSCLFYIIGCIVTSVATNKEAIVAGRFLHGIAIDFLKRDCIFAGLSSCTVPPYLAECVPTNIRGRLLIMFPVLIALGQWAACIFAASLSYLQDKNCSWRIMFGIGGIPVLIKLFGFPFMPESPRWLVSKGYIDEAFKVLKSIYGKTDKGIAMAQMNINSMTEVDHAEASHTRKRGVIVGLLLMGIGFQLISIHAMPGKFVEANPPMVDLCSEFGCDECSYDSKCGFCYDSSANNSQLTGACVSIYKNDSGIVSSEYALYGRCSPKNGYNNMGNGNSSNLQFEYGFCSTRYSPIPIVAMTIFMEIYPNWARSAGNSLGTFSNWIFNLLTALTFLTLSKKITRQGVFFMYAGWLTLGLVLLYLLMPETKGVSIDNIESILEGPWIYKKSSNYKHQRRVESEKLSILCSCNIQRKLFTSSVALFETNKTVGNVNQVQSNQNGLLKVLHLLKSSTMRCSSTLILLSTVAVLSGFPLGYFTAIVSGAMLIIREQFHLNDQWQQLTVSTTVASAAVFSLVGGWLNHKFGRRKIILNACLFYIIGAIVTSVANGKEVLIFGRLIHGIAIGLSSCTIPVYLAECVPTNLRGRMLILFPVLITFGQWIACIFAASFSYMQDKNSSWRIMYSVGGVPVLFQLMSFPFMPESPRWLISKGRKEEAFRVLKSIYGKNDQGIAMAQVNVESITETSRTTDPNPENKGNIPFLLLNDDYEFVRKRFTLLKMLKKRTARKALIVGCALQMFQQLSAVNVVMYYSASIIRMGGVRNETTAMWMSAVTSAANFLGTVLGAYLIERLGRRLLVFLSLTGVIFGLLLMGIGFHLISIHAMPGKFVEANRPANDHCIPFNCDDCSYDPNCGFCYNSAAYHPQLTGTCVSISKNGSEILSTEYALYGRCSKKVNMQNFKSSYNAPNVQFDYGFCTTPYSWIPILAMTSFLCFFSIGLGGIPWTVNAEIYPNWARSCGNSMATFVNWMFNLITAQTFLTLTKQITREGVFFMYSGFTVFGTIVLYLLMPETKGVPLDNIETILEGPWIYKSMSIENKGFFNVVPENQPFVQTTPALTVPKMDNCQN</sequence>
<feature type="domain" description="Major facilitator superfamily (MFS) profile" evidence="8">
    <location>
        <begin position="545"/>
        <end position="1098"/>
    </location>
</feature>
<evidence type="ECO:0000256" key="3">
    <source>
        <dbReference type="ARBA" id="ARBA00022448"/>
    </source>
</evidence>
<dbReference type="Gene3D" id="1.20.1250.20">
    <property type="entry name" value="MFS general substrate transporter like domains"/>
    <property type="match status" value="4"/>
</dbReference>
<proteinExistence type="inferred from homology"/>
<feature type="transmembrane region" description="Helical" evidence="7">
    <location>
        <begin position="433"/>
        <end position="451"/>
    </location>
</feature>
<dbReference type="SUPFAM" id="SSF103473">
    <property type="entry name" value="MFS general substrate transporter"/>
    <property type="match status" value="4"/>
</dbReference>
<comment type="similarity">
    <text evidence="2">Belongs to the major facilitator superfamily. Sugar transporter (TC 2.A.1.1) family.</text>
</comment>
<keyword evidence="10" id="KW-1185">Reference proteome</keyword>
<dbReference type="InterPro" id="IPR005829">
    <property type="entry name" value="Sugar_transporter_CS"/>
</dbReference>
<dbReference type="AlphaFoldDB" id="A0A0V1B328"/>
<dbReference type="InterPro" id="IPR003663">
    <property type="entry name" value="Sugar/inositol_transpt"/>
</dbReference>
<evidence type="ECO:0000256" key="2">
    <source>
        <dbReference type="ARBA" id="ARBA00010992"/>
    </source>
</evidence>
<comment type="subcellular location">
    <subcellularLocation>
        <location evidence="1">Membrane</location>
        <topology evidence="1">Multi-pass membrane protein</topology>
    </subcellularLocation>
</comment>
<feature type="transmembrane region" description="Helical" evidence="7">
    <location>
        <begin position="674"/>
        <end position="695"/>
    </location>
</feature>
<dbReference type="InterPro" id="IPR005828">
    <property type="entry name" value="MFS_sugar_transport-like"/>
</dbReference>
<feature type="transmembrane region" description="Helical" evidence="7">
    <location>
        <begin position="1076"/>
        <end position="1094"/>
    </location>
</feature>
<feature type="transmembrane region" description="Helical" evidence="7">
    <location>
        <begin position="615"/>
        <end position="634"/>
    </location>
</feature>
<dbReference type="PROSITE" id="PS00216">
    <property type="entry name" value="SUGAR_TRANSPORT_1"/>
    <property type="match status" value="1"/>
</dbReference>
<dbReference type="OrthoDB" id="6339427at2759"/>
<dbReference type="PRINTS" id="PR00171">
    <property type="entry name" value="SUGRTRNSPORT"/>
</dbReference>
<feature type="domain" description="Major facilitator superfamily (MFS) profile" evidence="8">
    <location>
        <begin position="20"/>
        <end position="455"/>
    </location>
</feature>
<accession>A0A0V1B328</accession>
<feature type="transmembrane region" description="Helical" evidence="7">
    <location>
        <begin position="1043"/>
        <end position="1064"/>
    </location>
</feature>
<dbReference type="Pfam" id="PF00083">
    <property type="entry name" value="Sugar_tr"/>
    <property type="match status" value="4"/>
</dbReference>
<feature type="transmembrane region" description="Helical" evidence="7">
    <location>
        <begin position="1007"/>
        <end position="1031"/>
    </location>
</feature>
<evidence type="ECO:0000256" key="1">
    <source>
        <dbReference type="ARBA" id="ARBA00004141"/>
    </source>
</evidence>
<feature type="transmembrane region" description="Helical" evidence="7">
    <location>
        <begin position="586"/>
        <end position="606"/>
    </location>
</feature>
<feature type="transmembrane region" description="Helical" evidence="7">
    <location>
        <begin position="881"/>
        <end position="904"/>
    </location>
</feature>
<feature type="transmembrane region" description="Helical" evidence="7">
    <location>
        <begin position="55"/>
        <end position="74"/>
    </location>
</feature>
<feature type="transmembrane region" description="Helical" evidence="7">
    <location>
        <begin position="854"/>
        <end position="874"/>
    </location>
</feature>
<dbReference type="PROSITE" id="PS50850">
    <property type="entry name" value="MFS"/>
    <property type="match status" value="2"/>
</dbReference>